<keyword evidence="11" id="KW-1185">Reference proteome</keyword>
<gene>
    <name evidence="10" type="primary">CLDN20</name>
</gene>
<dbReference type="InterPro" id="IPR006187">
    <property type="entry name" value="Claudin"/>
</dbReference>
<dbReference type="Ensembl" id="ENSLLET00000024768.1">
    <property type="protein sequence ID" value="ENSLLEP00000023855.1"/>
    <property type="gene ID" value="ENSLLEG00000015166.1"/>
</dbReference>
<keyword evidence="7 8" id="KW-0472">Membrane</keyword>
<evidence type="ECO:0000256" key="4">
    <source>
        <dbReference type="ARBA" id="ARBA00022692"/>
    </source>
</evidence>
<keyword evidence="3 8" id="KW-1003">Cell membrane</keyword>
<evidence type="ECO:0000256" key="1">
    <source>
        <dbReference type="ARBA" id="ARBA00008295"/>
    </source>
</evidence>
<dbReference type="GO" id="GO:0005198">
    <property type="term" value="F:structural molecule activity"/>
    <property type="evidence" value="ECO:0007669"/>
    <property type="project" value="InterPro"/>
</dbReference>
<keyword evidence="2 8" id="KW-0796">Tight junction</keyword>
<feature type="transmembrane region" description="Helical" evidence="8">
    <location>
        <begin position="116"/>
        <end position="140"/>
    </location>
</feature>
<feature type="compositionally biased region" description="Polar residues" evidence="9">
    <location>
        <begin position="201"/>
        <end position="215"/>
    </location>
</feature>
<dbReference type="PROSITE" id="PS01346">
    <property type="entry name" value="CLAUDIN"/>
    <property type="match status" value="1"/>
</dbReference>
<comment type="function">
    <text evidence="8">Claudins function as major constituents of the tight junction complexes that regulate the permeability of epithelia.</text>
</comment>
<dbReference type="InterPro" id="IPR004031">
    <property type="entry name" value="PMP22/EMP/MP20/Claudin"/>
</dbReference>
<evidence type="ECO:0000313" key="10">
    <source>
        <dbReference type="Ensembl" id="ENSLLEP00000023855.1"/>
    </source>
</evidence>
<evidence type="ECO:0000256" key="3">
    <source>
        <dbReference type="ARBA" id="ARBA00022475"/>
    </source>
</evidence>
<dbReference type="Proteomes" id="UP000694569">
    <property type="component" value="Unplaced"/>
</dbReference>
<protein>
    <recommendedName>
        <fullName evidence="8">Claudin</fullName>
    </recommendedName>
</protein>
<evidence type="ECO:0000313" key="11">
    <source>
        <dbReference type="Proteomes" id="UP000694569"/>
    </source>
</evidence>
<comment type="subcellular location">
    <subcellularLocation>
        <location evidence="8">Cell junction</location>
        <location evidence="8">Tight junction</location>
    </subcellularLocation>
    <subcellularLocation>
        <location evidence="8">Cell membrane</location>
        <topology evidence="8">Multi-pass membrane protein</topology>
    </subcellularLocation>
</comment>
<accession>A0A8C5PJR8</accession>
<keyword evidence="6 8" id="KW-1133">Transmembrane helix</keyword>
<dbReference type="GO" id="GO:0005923">
    <property type="term" value="C:bicellular tight junction"/>
    <property type="evidence" value="ECO:0007669"/>
    <property type="project" value="UniProtKB-SubCell"/>
</dbReference>
<keyword evidence="4 8" id="KW-0812">Transmembrane</keyword>
<dbReference type="PANTHER" id="PTHR12002">
    <property type="entry name" value="CLAUDIN"/>
    <property type="match status" value="1"/>
</dbReference>
<evidence type="ECO:0000256" key="6">
    <source>
        <dbReference type="ARBA" id="ARBA00022989"/>
    </source>
</evidence>
<feature type="transmembrane region" description="Helical" evidence="8">
    <location>
        <begin position="83"/>
        <end position="104"/>
    </location>
</feature>
<keyword evidence="5 8" id="KW-0965">Cell junction</keyword>
<feature type="region of interest" description="Disordered" evidence="9">
    <location>
        <begin position="193"/>
        <end position="221"/>
    </location>
</feature>
<evidence type="ECO:0000256" key="8">
    <source>
        <dbReference type="RuleBase" id="RU060637"/>
    </source>
</evidence>
<dbReference type="PRINTS" id="PR01077">
    <property type="entry name" value="CLAUDIN"/>
</dbReference>
<evidence type="ECO:0000256" key="5">
    <source>
        <dbReference type="ARBA" id="ARBA00022949"/>
    </source>
</evidence>
<dbReference type="Gene3D" id="1.20.140.150">
    <property type="match status" value="1"/>
</dbReference>
<reference evidence="10" key="1">
    <citation type="submission" date="2025-08" db="UniProtKB">
        <authorList>
            <consortium name="Ensembl"/>
        </authorList>
    </citation>
    <scope>IDENTIFICATION</scope>
</reference>
<evidence type="ECO:0000256" key="2">
    <source>
        <dbReference type="ARBA" id="ARBA00022427"/>
    </source>
</evidence>
<organism evidence="10 11">
    <name type="scientific">Leptobrachium leishanense</name>
    <name type="common">Leishan spiny toad</name>
    <dbReference type="NCBI Taxonomy" id="445787"/>
    <lineage>
        <taxon>Eukaryota</taxon>
        <taxon>Metazoa</taxon>
        <taxon>Chordata</taxon>
        <taxon>Craniata</taxon>
        <taxon>Vertebrata</taxon>
        <taxon>Euteleostomi</taxon>
        <taxon>Amphibia</taxon>
        <taxon>Batrachia</taxon>
        <taxon>Anura</taxon>
        <taxon>Pelobatoidea</taxon>
        <taxon>Megophryidae</taxon>
        <taxon>Leptobrachium</taxon>
    </lineage>
</organism>
<reference evidence="10" key="2">
    <citation type="submission" date="2025-09" db="UniProtKB">
        <authorList>
            <consortium name="Ensembl"/>
        </authorList>
    </citation>
    <scope>IDENTIFICATION</scope>
</reference>
<name>A0A8C5PJR8_9ANUR</name>
<dbReference type="AlphaFoldDB" id="A0A8C5PJR8"/>
<dbReference type="OrthoDB" id="9827234at2759"/>
<evidence type="ECO:0000256" key="7">
    <source>
        <dbReference type="ARBA" id="ARBA00023136"/>
    </source>
</evidence>
<sequence length="221" mass="23434">MASVGLQITAFIIGLIGLCGTIAATLLPNWKVHADPGANIITAVTQMQGLWMDCTWYSTGMISCTVRYSILSLPVYIQTARTTTVLSCILSGLGICIAIVGMKCTRLGGDCRTKSIIAFAGGTCFVLAGISGLVSVGWYMKEIISSFLDPSVPASGKHEPGGAVYIGFISVGLHFLAGAVFCASCTKKQQDEWDSHPKKSIQPSAQQPENNNAGYNLQDYV</sequence>
<dbReference type="GO" id="GO:0005886">
    <property type="term" value="C:plasma membrane"/>
    <property type="evidence" value="ECO:0007669"/>
    <property type="project" value="UniProtKB-SubCell"/>
</dbReference>
<dbReference type="GeneTree" id="ENSGT00940000161252"/>
<dbReference type="Pfam" id="PF00822">
    <property type="entry name" value="PMP22_Claudin"/>
    <property type="match status" value="1"/>
</dbReference>
<evidence type="ECO:0000256" key="9">
    <source>
        <dbReference type="SAM" id="MobiDB-lite"/>
    </source>
</evidence>
<comment type="similarity">
    <text evidence="1 8">Belongs to the claudin family.</text>
</comment>
<feature type="transmembrane region" description="Helical" evidence="8">
    <location>
        <begin position="6"/>
        <end position="27"/>
    </location>
</feature>
<dbReference type="InterPro" id="IPR017974">
    <property type="entry name" value="Claudin_CS"/>
</dbReference>
<feature type="transmembrane region" description="Helical" evidence="8">
    <location>
        <begin position="160"/>
        <end position="183"/>
    </location>
</feature>
<proteinExistence type="inferred from homology"/>
<dbReference type="FunFam" id="1.20.140.150:FF:000001">
    <property type="entry name" value="Claudin"/>
    <property type="match status" value="1"/>
</dbReference>